<dbReference type="RefSeq" id="XP_033667100.1">
    <property type="nucleotide sequence ID" value="XM_033812906.1"/>
</dbReference>
<accession>A0A6A6CGM5</accession>
<evidence type="ECO:0000313" key="2">
    <source>
        <dbReference type="Proteomes" id="UP000799537"/>
    </source>
</evidence>
<protein>
    <submittedName>
        <fullName evidence="1">Uncharacterized protein</fullName>
    </submittedName>
</protein>
<name>A0A6A6CGM5_ZASCE</name>
<dbReference type="GeneID" id="54566178"/>
<organism evidence="1 2">
    <name type="scientific">Zasmidium cellare ATCC 36951</name>
    <dbReference type="NCBI Taxonomy" id="1080233"/>
    <lineage>
        <taxon>Eukaryota</taxon>
        <taxon>Fungi</taxon>
        <taxon>Dikarya</taxon>
        <taxon>Ascomycota</taxon>
        <taxon>Pezizomycotina</taxon>
        <taxon>Dothideomycetes</taxon>
        <taxon>Dothideomycetidae</taxon>
        <taxon>Mycosphaerellales</taxon>
        <taxon>Mycosphaerellaceae</taxon>
        <taxon>Zasmidium</taxon>
    </lineage>
</organism>
<dbReference type="Proteomes" id="UP000799537">
    <property type="component" value="Unassembled WGS sequence"/>
</dbReference>
<gene>
    <name evidence="1" type="ORF">M409DRAFT_55075</name>
</gene>
<sequence length="236" mass="26913">MYHASKAHHSCSMPDEENAMQVSPVPIVCPCFGRAFPAVLRANRLIYKEAMPVFYSNLEVRSRLPDENEGHQASEVLNFVCYRLPYSGLKYVSKILFCQVASRMGMTIDRLDKPGLGNFAPIWHRMRRETPGIKHVRIQLEVDWEVDMDCFEFHHFAGVARLPNVRTIQLQLLYFGNEDVLLEDIVTGGGKAEDFEKKLVSTIEEEAEKEGKRVDVSVSGVEMLWNHGWPDSNAID</sequence>
<reference evidence="1" key="1">
    <citation type="journal article" date="2020" name="Stud. Mycol.">
        <title>101 Dothideomycetes genomes: a test case for predicting lifestyles and emergence of pathogens.</title>
        <authorList>
            <person name="Haridas S."/>
            <person name="Albert R."/>
            <person name="Binder M."/>
            <person name="Bloem J."/>
            <person name="Labutti K."/>
            <person name="Salamov A."/>
            <person name="Andreopoulos B."/>
            <person name="Baker S."/>
            <person name="Barry K."/>
            <person name="Bills G."/>
            <person name="Bluhm B."/>
            <person name="Cannon C."/>
            <person name="Castanera R."/>
            <person name="Culley D."/>
            <person name="Daum C."/>
            <person name="Ezra D."/>
            <person name="Gonzalez J."/>
            <person name="Henrissat B."/>
            <person name="Kuo A."/>
            <person name="Liang C."/>
            <person name="Lipzen A."/>
            <person name="Lutzoni F."/>
            <person name="Magnuson J."/>
            <person name="Mondo S."/>
            <person name="Nolan M."/>
            <person name="Ohm R."/>
            <person name="Pangilinan J."/>
            <person name="Park H.-J."/>
            <person name="Ramirez L."/>
            <person name="Alfaro M."/>
            <person name="Sun H."/>
            <person name="Tritt A."/>
            <person name="Yoshinaga Y."/>
            <person name="Zwiers L.-H."/>
            <person name="Turgeon B."/>
            <person name="Goodwin S."/>
            <person name="Spatafora J."/>
            <person name="Crous P."/>
            <person name="Grigoriev I."/>
        </authorList>
    </citation>
    <scope>NUCLEOTIDE SEQUENCE</scope>
    <source>
        <strain evidence="1">ATCC 36951</strain>
    </source>
</reference>
<proteinExistence type="predicted"/>
<evidence type="ECO:0000313" key="1">
    <source>
        <dbReference type="EMBL" id="KAF2166211.1"/>
    </source>
</evidence>
<dbReference type="EMBL" id="ML993597">
    <property type="protein sequence ID" value="KAF2166211.1"/>
    <property type="molecule type" value="Genomic_DNA"/>
</dbReference>
<dbReference type="AlphaFoldDB" id="A0A6A6CGM5"/>
<keyword evidence="2" id="KW-1185">Reference proteome</keyword>